<evidence type="ECO:0000313" key="10">
    <source>
        <dbReference type="Proteomes" id="UP001462502"/>
    </source>
</evidence>
<accession>A0ABV0J031</accession>
<dbReference type="EMBL" id="JBDXMI010000001">
    <property type="protein sequence ID" value="MEO9386738.1"/>
    <property type="molecule type" value="Genomic_DNA"/>
</dbReference>
<feature type="domain" description="Band 7" evidence="8">
    <location>
        <begin position="53"/>
        <end position="229"/>
    </location>
</feature>
<dbReference type="InterPro" id="IPR001107">
    <property type="entry name" value="Band_7"/>
</dbReference>
<comment type="similarity">
    <text evidence="2 6">Belongs to the band 7/mec-2 family. HflK subfamily.</text>
</comment>
<dbReference type="InterPro" id="IPR010201">
    <property type="entry name" value="HflK"/>
</dbReference>
<comment type="function">
    <text evidence="6">HflC and HflK could encode or regulate a protease.</text>
</comment>
<keyword evidence="7" id="KW-0175">Coiled coil</keyword>
<evidence type="ECO:0000256" key="5">
    <source>
        <dbReference type="ARBA" id="ARBA00023136"/>
    </source>
</evidence>
<evidence type="ECO:0000259" key="8">
    <source>
        <dbReference type="SMART" id="SM00244"/>
    </source>
</evidence>
<keyword evidence="5" id="KW-0472">Membrane</keyword>
<comment type="caution">
    <text evidence="9">The sequence shown here is derived from an EMBL/GenBank/DDBJ whole genome shotgun (WGS) entry which is preliminary data.</text>
</comment>
<dbReference type="Gene3D" id="3.30.479.30">
    <property type="entry name" value="Band 7 domain"/>
    <property type="match status" value="1"/>
</dbReference>
<keyword evidence="4" id="KW-1133">Transmembrane helix</keyword>
<evidence type="ECO:0000313" key="9">
    <source>
        <dbReference type="EMBL" id="MEO9386738.1"/>
    </source>
</evidence>
<comment type="subunit">
    <text evidence="6">HflC and HflK may interact to form a multimeric complex.</text>
</comment>
<dbReference type="Proteomes" id="UP001462502">
    <property type="component" value="Unassembled WGS sequence"/>
</dbReference>
<dbReference type="Pfam" id="PF01145">
    <property type="entry name" value="Band_7"/>
    <property type="match status" value="1"/>
</dbReference>
<dbReference type="SUPFAM" id="SSF117892">
    <property type="entry name" value="Band 7/SPFH domain"/>
    <property type="match status" value="1"/>
</dbReference>
<evidence type="ECO:0000256" key="7">
    <source>
        <dbReference type="SAM" id="Coils"/>
    </source>
</evidence>
<dbReference type="InterPro" id="IPR036013">
    <property type="entry name" value="Band_7/SPFH_dom_sf"/>
</dbReference>
<dbReference type="CDD" id="cd03404">
    <property type="entry name" value="SPFH_HflK"/>
    <property type="match status" value="1"/>
</dbReference>
<evidence type="ECO:0000256" key="4">
    <source>
        <dbReference type="ARBA" id="ARBA00022989"/>
    </source>
</evidence>
<evidence type="ECO:0000256" key="1">
    <source>
        <dbReference type="ARBA" id="ARBA00004167"/>
    </source>
</evidence>
<evidence type="ECO:0000256" key="2">
    <source>
        <dbReference type="ARBA" id="ARBA00006971"/>
    </source>
</evidence>
<dbReference type="InterPro" id="IPR050710">
    <property type="entry name" value="Band7/mec-2_domain"/>
</dbReference>
<comment type="subcellular location">
    <subcellularLocation>
        <location evidence="1">Membrane</location>
        <topology evidence="1">Single-pass membrane protein</topology>
    </subcellularLocation>
</comment>
<dbReference type="NCBIfam" id="TIGR01933">
    <property type="entry name" value="hflK"/>
    <property type="match status" value="1"/>
</dbReference>
<name>A0ABV0J031_9NEIS</name>
<evidence type="ECO:0000256" key="3">
    <source>
        <dbReference type="ARBA" id="ARBA00022692"/>
    </source>
</evidence>
<gene>
    <name evidence="9" type="primary">hflK</name>
    <name evidence="9" type="ORF">ABI908_21805</name>
</gene>
<keyword evidence="10" id="KW-1185">Reference proteome</keyword>
<organism evidence="9 10">
    <name type="scientific">Chromobacterium phragmitis</name>
    <dbReference type="NCBI Taxonomy" id="2202141"/>
    <lineage>
        <taxon>Bacteria</taxon>
        <taxon>Pseudomonadati</taxon>
        <taxon>Pseudomonadota</taxon>
        <taxon>Betaproteobacteria</taxon>
        <taxon>Neisseriales</taxon>
        <taxon>Chromobacteriaceae</taxon>
        <taxon>Chromobacterium</taxon>
    </lineage>
</organism>
<keyword evidence="3" id="KW-0812">Transmembrane</keyword>
<dbReference type="GO" id="GO:0006508">
    <property type="term" value="P:proteolysis"/>
    <property type="evidence" value="ECO:0007669"/>
    <property type="project" value="UniProtKB-KW"/>
</dbReference>
<dbReference type="RefSeq" id="WP_347935406.1">
    <property type="nucleotide sequence ID" value="NZ_CP158160.1"/>
</dbReference>
<dbReference type="PANTHER" id="PTHR43327:SF2">
    <property type="entry name" value="MODULATOR OF FTSH PROTEASE HFLK"/>
    <property type="match status" value="1"/>
</dbReference>
<keyword evidence="9" id="KW-0645">Protease</keyword>
<evidence type="ECO:0000256" key="6">
    <source>
        <dbReference type="RuleBase" id="RU364113"/>
    </source>
</evidence>
<dbReference type="PANTHER" id="PTHR43327">
    <property type="entry name" value="STOMATIN-LIKE PROTEIN 2, MITOCHONDRIAL"/>
    <property type="match status" value="1"/>
</dbReference>
<proteinExistence type="inferred from homology"/>
<feature type="coiled-coil region" evidence="7">
    <location>
        <begin position="228"/>
        <end position="270"/>
    </location>
</feature>
<reference evidence="9 10" key="1">
    <citation type="submission" date="2024-05" db="EMBL/GenBank/DDBJ databases">
        <authorList>
            <person name="De Oliveira J.P."/>
            <person name="Noriler S.A."/>
            <person name="De Oliveira A.G."/>
            <person name="Sipoli D.S."/>
        </authorList>
    </citation>
    <scope>NUCLEOTIDE SEQUENCE [LARGE SCALE GENOMIC DNA]</scope>
    <source>
        <strain evidence="9 10">LABIM192</strain>
    </source>
</reference>
<protein>
    <recommendedName>
        <fullName evidence="6">Protein HflK</fullName>
    </recommendedName>
</protein>
<dbReference type="SMART" id="SM00244">
    <property type="entry name" value="PHB"/>
    <property type="match status" value="1"/>
</dbReference>
<dbReference type="GO" id="GO:0008233">
    <property type="term" value="F:peptidase activity"/>
    <property type="evidence" value="ECO:0007669"/>
    <property type="project" value="UniProtKB-KW"/>
</dbReference>
<keyword evidence="9" id="KW-0378">Hydrolase</keyword>
<sequence length="344" mass="38063">MPDNNAAARPVTPPDTPFASLLLRLDYTLALLGMRGKGLALLAAIAAIAWLASGIYRVEPDEQGVVQRFGRWTDTTSAGLHYHLPWPVESIQLPKVTQIKQLKLANLYEAAPPDGADPREKQMLTGDENIVEADCAVFWRIKDAGQFLFRANKPEDALRVTAEGALREVISRTPIQAAMSNRRQQVAEEARGLIQQRLDAQQAGILITQVQLQRVDPPAAVIDAFNDVQRARADQERARNEAQAYSNDILPKARGEAERIRQEAEAYRSQVVNLAQGEAKRFDSVYQTYAQAKDVTAWRLYLESMDDMLKKASKVVIDGSGKSGAGVLPLLQLQDKPKAGKENR</sequence>